<evidence type="ECO:0000313" key="3">
    <source>
        <dbReference type="Proteomes" id="UP000009223"/>
    </source>
</evidence>
<dbReference type="Gene3D" id="2.30.40.10">
    <property type="entry name" value="Urease, subunit C, domain 1"/>
    <property type="match status" value="1"/>
</dbReference>
<keyword evidence="3" id="KW-1185">Reference proteome</keyword>
<evidence type="ECO:0000313" key="2">
    <source>
        <dbReference type="EMBL" id="AEF86852.1"/>
    </source>
</evidence>
<dbReference type="Pfam" id="PF07969">
    <property type="entry name" value="Amidohydro_3"/>
    <property type="match status" value="2"/>
</dbReference>
<dbReference type="HOGENOM" id="CLU_016107_2_1_12"/>
<dbReference type="SUPFAM" id="SSF51338">
    <property type="entry name" value="Composite domain of metallo-dependent hydrolases"/>
    <property type="match status" value="1"/>
</dbReference>
<protein>
    <submittedName>
        <fullName evidence="2">N-acyl-D-aspartate deacylase</fullName>
        <ecNumber evidence="2">3.5.1.83</ecNumber>
    </submittedName>
</protein>
<dbReference type="GO" id="GO:0047422">
    <property type="term" value="F:N-acyl-D-aspartate deacylase activity"/>
    <property type="evidence" value="ECO:0007669"/>
    <property type="project" value="UniProtKB-EC"/>
</dbReference>
<organism evidence="2 3">
    <name type="scientific">Treponema primitia (strain ATCC BAA-887 / DSM 12427 / ZAS-2)</name>
    <dbReference type="NCBI Taxonomy" id="545694"/>
    <lineage>
        <taxon>Bacteria</taxon>
        <taxon>Pseudomonadati</taxon>
        <taxon>Spirochaetota</taxon>
        <taxon>Spirochaetia</taxon>
        <taxon>Spirochaetales</taxon>
        <taxon>Treponemataceae</taxon>
        <taxon>Treponema</taxon>
    </lineage>
</organism>
<dbReference type="InterPro" id="IPR023100">
    <property type="entry name" value="D-aminoacylase_insert_dom_sf"/>
</dbReference>
<dbReference type="Proteomes" id="UP000009223">
    <property type="component" value="Chromosome"/>
</dbReference>
<dbReference type="STRING" id="545694.TREPR_2511"/>
<dbReference type="AlphaFoldDB" id="F5YGZ4"/>
<dbReference type="GO" id="GO:0005829">
    <property type="term" value="C:cytosol"/>
    <property type="evidence" value="ECO:0007669"/>
    <property type="project" value="TreeGrafter"/>
</dbReference>
<dbReference type="Gene3D" id="3.30.1490.130">
    <property type="entry name" value="D-aminoacylase. Domain 3"/>
    <property type="match status" value="1"/>
</dbReference>
<dbReference type="eggNOG" id="COG3653">
    <property type="taxonomic scope" value="Bacteria"/>
</dbReference>
<dbReference type="EC" id="3.5.1.83" evidence="2"/>
<dbReference type="RefSeq" id="WP_015707699.1">
    <property type="nucleotide sequence ID" value="NC_015578.1"/>
</dbReference>
<dbReference type="InterPro" id="IPR050378">
    <property type="entry name" value="Metallo-dep_Hydrolases_sf"/>
</dbReference>
<reference evidence="2 3" key="2">
    <citation type="journal article" date="2011" name="ISME J.">
        <title>RNA-seq reveals cooperative metabolic interactions between two termite-gut spirochete species in co-culture.</title>
        <authorList>
            <person name="Rosenthal A.Z."/>
            <person name="Matson E.G."/>
            <person name="Eldar A."/>
            <person name="Leadbetter J.R."/>
        </authorList>
    </citation>
    <scope>NUCLEOTIDE SEQUENCE [LARGE SCALE GENOMIC DNA]</scope>
    <source>
        <strain evidence="3">ATCC BAA-887 / DSM 12427 / ZAS-2</strain>
    </source>
</reference>
<dbReference type="KEGG" id="tpi:TREPR_2511"/>
<dbReference type="PANTHER" id="PTHR11647">
    <property type="entry name" value="HYDRANTOINASE/DIHYDROPYRIMIDINASE FAMILY MEMBER"/>
    <property type="match status" value="1"/>
</dbReference>
<dbReference type="InterPro" id="IPR013108">
    <property type="entry name" value="Amidohydro_3"/>
</dbReference>
<dbReference type="SUPFAM" id="SSF51556">
    <property type="entry name" value="Metallo-dependent hydrolases"/>
    <property type="match status" value="1"/>
</dbReference>
<sequence length="534" mass="57755">MGQNKILIRGGLLYDGTGGEPFTADLLVEGKTIARMGPDLPDSGAQVIDARGKVVCPGFIDIHRHCDAAVFTDQDFGQIELAQGISTTVVGNCGMAPLPVDPRWKEEMYRYIRPVLGTVPHGLPLADYAAYTAGLKQLPLPLNMAFLAGAGAIETSLKGFSRAPLSAKELEKAKAFIAQAMDAGALGLSFGIMYQPEYFSSREELESLAREAGKRGGVLCTHIRGEGDSLAASVEEMIQVAGNAEIPLNISHLKATGIQNWGKTIFKAIDCIEQARARGQPVAADFYPYTGGSTTILSLLPPTVQADKPEALRAQLTAPGGRDFLKAELYKNHPGWDNMVTSIGWDRIILSSLSGGNHEQYLGKTMDEAARNEGYEDAADLLADLLLDQETAGIIVLSMDQEDVDTIARLPWTVVISDSLYGGTPHPHPRLTGAFPKLLREYVRERKILSLKEAIHKMTGLAADRVGIKNRGRLAPGNYADIAIFKPECFTDQGDYLNPLRKAAGMDLVMVNGTIAWRQDKTEEYSGSVLSRGV</sequence>
<reference evidence="3" key="1">
    <citation type="submission" date="2009-12" db="EMBL/GenBank/DDBJ databases">
        <title>Complete sequence of Treponema primitia strain ZAS-2.</title>
        <authorList>
            <person name="Tetu S.G."/>
            <person name="Matson E."/>
            <person name="Ren Q."/>
            <person name="Seshadri R."/>
            <person name="Elbourne L."/>
            <person name="Hassan K.A."/>
            <person name="Durkin A."/>
            <person name="Radune D."/>
            <person name="Mohamoud Y."/>
            <person name="Shay R."/>
            <person name="Jin S."/>
            <person name="Zhang X."/>
            <person name="Lucey K."/>
            <person name="Ballor N.R."/>
            <person name="Ottesen E."/>
            <person name="Rosenthal R."/>
            <person name="Allen A."/>
            <person name="Leadbetter J.R."/>
            <person name="Paulsen I.T."/>
        </authorList>
    </citation>
    <scope>NUCLEOTIDE SEQUENCE [LARGE SCALE GENOMIC DNA]</scope>
    <source>
        <strain evidence="3">ATCC BAA-887 / DSM 12427 / ZAS-2</strain>
    </source>
</reference>
<dbReference type="CDD" id="cd01297">
    <property type="entry name" value="D-aminoacylase"/>
    <property type="match status" value="1"/>
</dbReference>
<dbReference type="InterPro" id="IPR011059">
    <property type="entry name" value="Metal-dep_hydrolase_composite"/>
</dbReference>
<keyword evidence="2" id="KW-0378">Hydrolase</keyword>
<dbReference type="OrthoDB" id="9775607at2"/>
<dbReference type="EMBL" id="CP001843">
    <property type="protein sequence ID" value="AEF86852.1"/>
    <property type="molecule type" value="Genomic_DNA"/>
</dbReference>
<dbReference type="Gene3D" id="3.20.20.140">
    <property type="entry name" value="Metal-dependent hydrolases"/>
    <property type="match status" value="1"/>
</dbReference>
<feature type="domain" description="Amidohydrolase 3" evidence="1">
    <location>
        <begin position="46"/>
        <end position="254"/>
    </location>
</feature>
<proteinExistence type="predicted"/>
<name>F5YGZ4_TREPZ</name>
<evidence type="ECO:0000259" key="1">
    <source>
        <dbReference type="Pfam" id="PF07969"/>
    </source>
</evidence>
<dbReference type="InterPro" id="IPR032466">
    <property type="entry name" value="Metal_Hydrolase"/>
</dbReference>
<accession>F5YGZ4</accession>
<dbReference type="GO" id="GO:0016812">
    <property type="term" value="F:hydrolase activity, acting on carbon-nitrogen (but not peptide) bonds, in cyclic amides"/>
    <property type="evidence" value="ECO:0007669"/>
    <property type="project" value="TreeGrafter"/>
</dbReference>
<feature type="domain" description="Amidohydrolase 3" evidence="1">
    <location>
        <begin position="403"/>
        <end position="491"/>
    </location>
</feature>
<dbReference type="PANTHER" id="PTHR11647:SF1">
    <property type="entry name" value="COLLAPSIN RESPONSE MEDIATOR PROTEIN"/>
    <property type="match status" value="1"/>
</dbReference>
<gene>
    <name evidence="2" type="ordered locus">TREPR_2511</name>
</gene>